<dbReference type="Gene3D" id="1.20.58.100">
    <property type="entry name" value="Fumarate reductase/succinate dehydrogenase flavoprotein-like, C-terminal domain"/>
    <property type="match status" value="1"/>
</dbReference>
<evidence type="ECO:0000259" key="11">
    <source>
        <dbReference type="Pfam" id="PF00890"/>
    </source>
</evidence>
<dbReference type="Gene3D" id="3.90.700.10">
    <property type="entry name" value="Succinate dehydrogenase/fumarate reductase flavoprotein, catalytic domain"/>
    <property type="match status" value="1"/>
</dbReference>
<dbReference type="PIRSF" id="PIRSF000171">
    <property type="entry name" value="SDHA_APRA_LASPO"/>
    <property type="match status" value="1"/>
</dbReference>
<feature type="active site" description="Proton acceptor" evidence="10">
    <location>
        <position position="288"/>
    </location>
</feature>
<keyword evidence="5" id="KW-0285">Flavoprotein</keyword>
<dbReference type="GO" id="GO:0008734">
    <property type="term" value="F:L-aspartate oxidase activity"/>
    <property type="evidence" value="ECO:0007669"/>
    <property type="project" value="UniProtKB-EC"/>
</dbReference>
<dbReference type="PANTHER" id="PTHR42716">
    <property type="entry name" value="L-ASPARTATE OXIDASE"/>
    <property type="match status" value="1"/>
</dbReference>
<dbReference type="Proteomes" id="UP001178507">
    <property type="component" value="Unassembled WGS sequence"/>
</dbReference>
<comment type="catalytic activity">
    <reaction evidence="9">
        <text>L-aspartate + O2 = iminosuccinate + H2O2</text>
        <dbReference type="Rhea" id="RHEA:25876"/>
        <dbReference type="ChEBI" id="CHEBI:15379"/>
        <dbReference type="ChEBI" id="CHEBI:16240"/>
        <dbReference type="ChEBI" id="CHEBI:29991"/>
        <dbReference type="ChEBI" id="CHEBI:77875"/>
        <dbReference type="EC" id="1.4.3.16"/>
    </reaction>
</comment>
<evidence type="ECO:0000259" key="12">
    <source>
        <dbReference type="Pfam" id="PF02910"/>
    </source>
</evidence>
<organism evidence="13 14">
    <name type="scientific">Effrenium voratum</name>
    <dbReference type="NCBI Taxonomy" id="2562239"/>
    <lineage>
        <taxon>Eukaryota</taxon>
        <taxon>Sar</taxon>
        <taxon>Alveolata</taxon>
        <taxon>Dinophyceae</taxon>
        <taxon>Suessiales</taxon>
        <taxon>Symbiodiniaceae</taxon>
        <taxon>Effrenium</taxon>
    </lineage>
</organism>
<dbReference type="PANTHER" id="PTHR42716:SF2">
    <property type="entry name" value="L-ASPARTATE OXIDASE, CHLOROPLASTIC"/>
    <property type="match status" value="1"/>
</dbReference>
<dbReference type="InterPro" id="IPR027477">
    <property type="entry name" value="Succ_DH/fumarate_Rdtase_cat_sf"/>
</dbReference>
<evidence type="ECO:0000256" key="8">
    <source>
        <dbReference type="ARBA" id="ARBA00023002"/>
    </source>
</evidence>
<feature type="domain" description="FAD-dependent oxidoreductase 2 FAD-binding" evidence="11">
    <location>
        <begin position="16"/>
        <end position="388"/>
    </location>
</feature>
<dbReference type="SUPFAM" id="SSF51905">
    <property type="entry name" value="FAD/NAD(P)-binding domain"/>
    <property type="match status" value="1"/>
</dbReference>
<dbReference type="Pfam" id="PF00890">
    <property type="entry name" value="FAD_binding_2"/>
    <property type="match status" value="1"/>
</dbReference>
<evidence type="ECO:0000313" key="13">
    <source>
        <dbReference type="EMBL" id="CAJ1385074.1"/>
    </source>
</evidence>
<comment type="similarity">
    <text evidence="3">Belongs to the FAD-dependent oxidoreductase 2 family. NadB subfamily.</text>
</comment>
<protein>
    <recommendedName>
        <fullName evidence="4">L-aspartate oxidase</fullName>
        <ecNumber evidence="4">1.4.3.16</ecNumber>
    </recommendedName>
</protein>
<evidence type="ECO:0000313" key="14">
    <source>
        <dbReference type="Proteomes" id="UP001178507"/>
    </source>
</evidence>
<keyword evidence="14" id="KW-1185">Reference proteome</keyword>
<evidence type="ECO:0000256" key="2">
    <source>
        <dbReference type="ARBA" id="ARBA00004950"/>
    </source>
</evidence>
<comment type="caution">
    <text evidence="13">The sequence shown here is derived from an EMBL/GenBank/DDBJ whole genome shotgun (WGS) entry which is preliminary data.</text>
</comment>
<dbReference type="SUPFAM" id="SSF56425">
    <property type="entry name" value="Succinate dehydrogenase/fumarate reductase flavoprotein, catalytic domain"/>
    <property type="match status" value="1"/>
</dbReference>
<dbReference type="FunFam" id="3.90.700.10:FF:000002">
    <property type="entry name" value="L-aspartate oxidase"/>
    <property type="match status" value="1"/>
</dbReference>
<evidence type="ECO:0000256" key="9">
    <source>
        <dbReference type="ARBA" id="ARBA00050942"/>
    </source>
</evidence>
<keyword evidence="7" id="KW-0274">FAD</keyword>
<dbReference type="NCBIfam" id="TIGR00551">
    <property type="entry name" value="nadB"/>
    <property type="match status" value="1"/>
</dbReference>
<evidence type="ECO:0000256" key="5">
    <source>
        <dbReference type="ARBA" id="ARBA00022630"/>
    </source>
</evidence>
<comment type="pathway">
    <text evidence="2">Cofactor biosynthesis; NAD(+) biosynthesis; iminoaspartate from L-aspartate (oxidase route): step 1/1.</text>
</comment>
<dbReference type="EC" id="1.4.3.16" evidence="4"/>
<dbReference type="InterPro" id="IPR005288">
    <property type="entry name" value="NadB"/>
</dbReference>
<comment type="cofactor">
    <cofactor evidence="1">
        <name>FAD</name>
        <dbReference type="ChEBI" id="CHEBI:57692"/>
    </cofactor>
</comment>
<dbReference type="GO" id="GO:0034628">
    <property type="term" value="P:'de novo' NAD+ biosynthetic process from L-aspartate"/>
    <property type="evidence" value="ECO:0007669"/>
    <property type="project" value="TreeGrafter"/>
</dbReference>
<proteinExistence type="inferred from homology"/>
<dbReference type="AlphaFoldDB" id="A0AA36ICQ9"/>
<sequence>MSTHTLTGGHIVNAGDVLIVGAGLAGLFTALKLSPRPVTVLAAAPIGDGASSAWAQGGIAAAISEGDTPEEHAADTIAAGAGIVDPEIAQLIASEASERIQDLLSLGVPFDRDLEGKLTVGLEAAHSRSRIVHVQGDRAGHAIMEALIAAVRKTPSIRILEGFSAYELAMEEGKVAGVFVQPTGDLEPSPLLLRARSVVLASGGAGGLYKVTTNPLSSRGDGFAMAARAGAVIADPEFVQFHPTAIAGPQDPAPLATEALRGAGATLIDENGTRFMKAIHKDAELGPRDVVARSIARVIAEGGNAYLDARDAVGADFEQAFPTVFKNCQRMGIDPVREPIPVAPAMHYHMGGIAVDRDGRSSLPGLWACGEVASTGAHGANRLASNSLLEAVVYGARIAEDILGSVEAGPAATAAIPALRARRTHPVSIVQELRDVMTRHVGVVRNAKGLTEALQQIVRIERAAGSSPALVNMVTAAKLITAAALQREESRGGHFRIDHPQTDAAWKHRTLITLDEADALARDVVTTKEHQIKRGHIQ</sequence>
<reference evidence="13" key="1">
    <citation type="submission" date="2023-08" db="EMBL/GenBank/DDBJ databases">
        <authorList>
            <person name="Chen Y."/>
            <person name="Shah S."/>
            <person name="Dougan E. K."/>
            <person name="Thang M."/>
            <person name="Chan C."/>
        </authorList>
    </citation>
    <scope>NUCLEOTIDE SEQUENCE</scope>
</reference>
<dbReference type="EMBL" id="CAUJNA010001191">
    <property type="protein sequence ID" value="CAJ1385074.1"/>
    <property type="molecule type" value="Genomic_DNA"/>
</dbReference>
<accession>A0AA36ICQ9</accession>
<dbReference type="InterPro" id="IPR036188">
    <property type="entry name" value="FAD/NAD-bd_sf"/>
</dbReference>
<name>A0AA36ICQ9_9DINO</name>
<dbReference type="SUPFAM" id="SSF46977">
    <property type="entry name" value="Succinate dehydrogenase/fumarate reductase flavoprotein C-terminal domain"/>
    <property type="match status" value="1"/>
</dbReference>
<dbReference type="PRINTS" id="PR00368">
    <property type="entry name" value="FADPNR"/>
</dbReference>
<dbReference type="InterPro" id="IPR015939">
    <property type="entry name" value="Fum_Rdtase/Succ_DH_flav-like_C"/>
</dbReference>
<feature type="domain" description="Fumarate reductase/succinate dehydrogenase flavoprotein-like C-terminal" evidence="12">
    <location>
        <begin position="470"/>
        <end position="520"/>
    </location>
</feature>
<keyword evidence="6" id="KW-0662">Pyridine nucleotide biosynthesis</keyword>
<evidence type="ECO:0000256" key="7">
    <source>
        <dbReference type="ARBA" id="ARBA00022827"/>
    </source>
</evidence>
<dbReference type="InterPro" id="IPR037099">
    <property type="entry name" value="Fum_R/Succ_DH_flav-like_C_sf"/>
</dbReference>
<dbReference type="InterPro" id="IPR003953">
    <property type="entry name" value="FAD-dep_OxRdtase_2_FAD-bd"/>
</dbReference>
<keyword evidence="8" id="KW-0560">Oxidoreductase</keyword>
<dbReference type="NCBIfam" id="NF005701">
    <property type="entry name" value="PRK07512.1"/>
    <property type="match status" value="1"/>
</dbReference>
<gene>
    <name evidence="13" type="ORF">EVOR1521_LOCUS11762</name>
</gene>
<evidence type="ECO:0000256" key="4">
    <source>
        <dbReference type="ARBA" id="ARBA00012173"/>
    </source>
</evidence>
<evidence type="ECO:0000256" key="1">
    <source>
        <dbReference type="ARBA" id="ARBA00001974"/>
    </source>
</evidence>
<evidence type="ECO:0000256" key="6">
    <source>
        <dbReference type="ARBA" id="ARBA00022642"/>
    </source>
</evidence>
<dbReference type="Gene3D" id="3.50.50.60">
    <property type="entry name" value="FAD/NAD(P)-binding domain"/>
    <property type="match status" value="1"/>
</dbReference>
<evidence type="ECO:0000256" key="3">
    <source>
        <dbReference type="ARBA" id="ARBA00008562"/>
    </source>
</evidence>
<evidence type="ECO:0000256" key="10">
    <source>
        <dbReference type="PIRSR" id="PIRSR000171-1"/>
    </source>
</evidence>
<dbReference type="Pfam" id="PF02910">
    <property type="entry name" value="Succ_DH_flav_C"/>
    <property type="match status" value="1"/>
</dbReference>